<feature type="compositionally biased region" description="Basic and acidic residues" evidence="1">
    <location>
        <begin position="19"/>
        <end position="30"/>
    </location>
</feature>
<dbReference type="EMBL" id="JAENGZ010002153">
    <property type="protein sequence ID" value="KAG6944679.1"/>
    <property type="molecule type" value="Genomic_DNA"/>
</dbReference>
<sequence>MRERGQRGSLLGSRRQRRDQHAGAVEERGARARMHGAVQAIVDRHAKKSWRRENLHPGSIGRCRR</sequence>
<gene>
    <name evidence="2" type="ORF">JG687_00017724</name>
</gene>
<evidence type="ECO:0000256" key="1">
    <source>
        <dbReference type="SAM" id="MobiDB-lite"/>
    </source>
</evidence>
<dbReference type="AlphaFoldDB" id="A0A8T1TNK6"/>
<accession>A0A8T1TNK6</accession>
<reference evidence="2" key="1">
    <citation type="submission" date="2021-01" db="EMBL/GenBank/DDBJ databases">
        <title>Phytophthora aleatoria, a newly-described species from Pinus radiata is distinct from Phytophthora cactorum isolates based on comparative genomics.</title>
        <authorList>
            <person name="Mcdougal R."/>
            <person name="Panda P."/>
            <person name="Williams N."/>
            <person name="Studholme D.J."/>
        </authorList>
    </citation>
    <scope>NUCLEOTIDE SEQUENCE</scope>
    <source>
        <strain evidence="2">NZFS 3830</strain>
    </source>
</reference>
<name>A0A8T1TNK6_9STRA</name>
<comment type="caution">
    <text evidence="2">The sequence shown here is derived from an EMBL/GenBank/DDBJ whole genome shotgun (WGS) entry which is preliminary data.</text>
</comment>
<evidence type="ECO:0000313" key="3">
    <source>
        <dbReference type="Proteomes" id="UP000688947"/>
    </source>
</evidence>
<dbReference type="Proteomes" id="UP000688947">
    <property type="component" value="Unassembled WGS sequence"/>
</dbReference>
<feature type="region of interest" description="Disordered" evidence="1">
    <location>
        <begin position="1"/>
        <end position="65"/>
    </location>
</feature>
<evidence type="ECO:0000313" key="2">
    <source>
        <dbReference type="EMBL" id="KAG6944679.1"/>
    </source>
</evidence>
<proteinExistence type="predicted"/>
<organism evidence="2 3">
    <name type="scientific">Phytophthora cactorum</name>
    <dbReference type="NCBI Taxonomy" id="29920"/>
    <lineage>
        <taxon>Eukaryota</taxon>
        <taxon>Sar</taxon>
        <taxon>Stramenopiles</taxon>
        <taxon>Oomycota</taxon>
        <taxon>Peronosporomycetes</taxon>
        <taxon>Peronosporales</taxon>
        <taxon>Peronosporaceae</taxon>
        <taxon>Phytophthora</taxon>
    </lineage>
</organism>
<protein>
    <submittedName>
        <fullName evidence="2">Uncharacterized protein</fullName>
    </submittedName>
</protein>